<reference evidence="1" key="1">
    <citation type="submission" date="2020-07" db="EMBL/GenBank/DDBJ databases">
        <title>Multicomponent nature underlies the extraordinary mechanical properties of spider dragline silk.</title>
        <authorList>
            <person name="Kono N."/>
            <person name="Nakamura H."/>
            <person name="Mori M."/>
            <person name="Yoshida Y."/>
            <person name="Ohtoshi R."/>
            <person name="Malay A.D."/>
            <person name="Moran D.A.P."/>
            <person name="Tomita M."/>
            <person name="Numata K."/>
            <person name="Arakawa K."/>
        </authorList>
    </citation>
    <scope>NUCLEOTIDE SEQUENCE</scope>
</reference>
<name>A0A8X6IE49_TRICU</name>
<dbReference type="Proteomes" id="UP000887116">
    <property type="component" value="Unassembled WGS sequence"/>
</dbReference>
<organism evidence="1 2">
    <name type="scientific">Trichonephila clavata</name>
    <name type="common">Joro spider</name>
    <name type="synonym">Nephila clavata</name>
    <dbReference type="NCBI Taxonomy" id="2740835"/>
    <lineage>
        <taxon>Eukaryota</taxon>
        <taxon>Metazoa</taxon>
        <taxon>Ecdysozoa</taxon>
        <taxon>Arthropoda</taxon>
        <taxon>Chelicerata</taxon>
        <taxon>Arachnida</taxon>
        <taxon>Araneae</taxon>
        <taxon>Araneomorphae</taxon>
        <taxon>Entelegynae</taxon>
        <taxon>Araneoidea</taxon>
        <taxon>Nephilidae</taxon>
        <taxon>Trichonephila</taxon>
    </lineage>
</organism>
<dbReference type="EMBL" id="BMAO01037827">
    <property type="protein sequence ID" value="GFR20434.1"/>
    <property type="molecule type" value="Genomic_DNA"/>
</dbReference>
<protein>
    <submittedName>
        <fullName evidence="1">Uncharacterized protein</fullName>
    </submittedName>
</protein>
<sequence length="100" mass="11023">MINPSGTVRPNRKHFPKNLAPCKMKQGDLAVKFCNGMTAMCWKDKRQVLGSDKGGFVTLDKPVNILHIEGGSVWWDKGNATECRRLLDVEGAVVNIRIGG</sequence>
<keyword evidence="2" id="KW-1185">Reference proteome</keyword>
<evidence type="ECO:0000313" key="1">
    <source>
        <dbReference type="EMBL" id="GFR20434.1"/>
    </source>
</evidence>
<evidence type="ECO:0000313" key="2">
    <source>
        <dbReference type="Proteomes" id="UP000887116"/>
    </source>
</evidence>
<proteinExistence type="predicted"/>
<accession>A0A8X6IE49</accession>
<comment type="caution">
    <text evidence="1">The sequence shown here is derived from an EMBL/GenBank/DDBJ whole genome shotgun (WGS) entry which is preliminary data.</text>
</comment>
<dbReference type="AlphaFoldDB" id="A0A8X6IE49"/>
<gene>
    <name evidence="1" type="ORF">TNCT_501321</name>
</gene>